<dbReference type="EMBL" id="CP000804">
    <property type="protein sequence ID" value="ABU58097.1"/>
    <property type="molecule type" value="Genomic_DNA"/>
</dbReference>
<evidence type="ECO:0000313" key="5">
    <source>
        <dbReference type="Proteomes" id="UP000000263"/>
    </source>
</evidence>
<dbReference type="HOGENOM" id="CLU_040681_9_3_0"/>
<dbReference type="eggNOG" id="COG0517">
    <property type="taxonomic scope" value="Bacteria"/>
</dbReference>
<keyword evidence="1 2" id="KW-0129">CBS domain</keyword>
<organism evidence="4 5">
    <name type="scientific">Roseiflexus castenholzii (strain DSM 13941 / HLO8)</name>
    <dbReference type="NCBI Taxonomy" id="383372"/>
    <lineage>
        <taxon>Bacteria</taxon>
        <taxon>Bacillati</taxon>
        <taxon>Chloroflexota</taxon>
        <taxon>Chloroflexia</taxon>
        <taxon>Chloroflexales</taxon>
        <taxon>Roseiflexineae</taxon>
        <taxon>Roseiflexaceae</taxon>
        <taxon>Roseiflexus</taxon>
    </lineage>
</organism>
<dbReference type="KEGG" id="rca:Rcas_2009"/>
<keyword evidence="5" id="KW-1185">Reference proteome</keyword>
<dbReference type="Pfam" id="PF00571">
    <property type="entry name" value="CBS"/>
    <property type="match status" value="2"/>
</dbReference>
<accession>A7NKS7</accession>
<dbReference type="InterPro" id="IPR046342">
    <property type="entry name" value="CBS_dom_sf"/>
</dbReference>
<feature type="domain" description="CBS" evidence="3">
    <location>
        <begin position="78"/>
        <end position="139"/>
    </location>
</feature>
<dbReference type="Proteomes" id="UP000000263">
    <property type="component" value="Chromosome"/>
</dbReference>
<dbReference type="AlphaFoldDB" id="A7NKS7"/>
<gene>
    <name evidence="4" type="ordered locus">Rcas_2009</name>
</gene>
<evidence type="ECO:0000313" key="4">
    <source>
        <dbReference type="EMBL" id="ABU58097.1"/>
    </source>
</evidence>
<dbReference type="Gene3D" id="3.10.580.10">
    <property type="entry name" value="CBS-domain"/>
    <property type="match status" value="1"/>
</dbReference>
<sequence length="143" mass="15978">MEHKRVSDVMHYGVISCRVETPVEEALALMQEHRIHALVIVDGPGYLAGIVSQTDLLRAWKEGSSFEAVMRGPVGDIMTRSVVTCMPEMELDRAIQLLNRNHIHRLVVVEERNDGRFWPIGVLSMTDIVRALEGEGLGMGRSS</sequence>
<dbReference type="SMART" id="SM00116">
    <property type="entry name" value="CBS"/>
    <property type="match status" value="2"/>
</dbReference>
<evidence type="ECO:0000256" key="2">
    <source>
        <dbReference type="PROSITE-ProRule" id="PRU00703"/>
    </source>
</evidence>
<protein>
    <submittedName>
        <fullName evidence="4">CBS domain containing protein</fullName>
    </submittedName>
</protein>
<dbReference type="RefSeq" id="WP_012120521.1">
    <property type="nucleotide sequence ID" value="NC_009767.1"/>
</dbReference>
<dbReference type="SUPFAM" id="SSF54631">
    <property type="entry name" value="CBS-domain pair"/>
    <property type="match status" value="1"/>
</dbReference>
<dbReference type="PANTHER" id="PTHR43080">
    <property type="entry name" value="CBS DOMAIN-CONTAINING PROTEIN CBSX3, MITOCHONDRIAL"/>
    <property type="match status" value="1"/>
</dbReference>
<dbReference type="PANTHER" id="PTHR43080:SF26">
    <property type="entry name" value="REGULATORY PROTEIN"/>
    <property type="match status" value="1"/>
</dbReference>
<dbReference type="PROSITE" id="PS51371">
    <property type="entry name" value="CBS"/>
    <property type="match status" value="2"/>
</dbReference>
<proteinExistence type="predicted"/>
<name>A7NKS7_ROSCS</name>
<dbReference type="InterPro" id="IPR051257">
    <property type="entry name" value="Diverse_CBS-Domain"/>
</dbReference>
<evidence type="ECO:0000256" key="1">
    <source>
        <dbReference type="ARBA" id="ARBA00023122"/>
    </source>
</evidence>
<feature type="domain" description="CBS" evidence="3">
    <location>
        <begin position="10"/>
        <end position="66"/>
    </location>
</feature>
<dbReference type="STRING" id="383372.Rcas_2009"/>
<evidence type="ECO:0000259" key="3">
    <source>
        <dbReference type="PROSITE" id="PS51371"/>
    </source>
</evidence>
<reference evidence="4 5" key="1">
    <citation type="submission" date="2007-08" db="EMBL/GenBank/DDBJ databases">
        <title>Complete sequence of Roseiflexus castenholzii DSM 13941.</title>
        <authorList>
            <consortium name="US DOE Joint Genome Institute"/>
            <person name="Copeland A."/>
            <person name="Lucas S."/>
            <person name="Lapidus A."/>
            <person name="Barry K."/>
            <person name="Glavina del Rio T."/>
            <person name="Dalin E."/>
            <person name="Tice H."/>
            <person name="Pitluck S."/>
            <person name="Thompson L.S."/>
            <person name="Brettin T."/>
            <person name="Bruce D."/>
            <person name="Detter J.C."/>
            <person name="Han C."/>
            <person name="Tapia R."/>
            <person name="Schmutz J."/>
            <person name="Larimer F."/>
            <person name="Land M."/>
            <person name="Hauser L."/>
            <person name="Kyrpides N."/>
            <person name="Mikhailova N."/>
            <person name="Bryant D.A."/>
            <person name="Hanada S."/>
            <person name="Tsukatani Y."/>
            <person name="Richardson P."/>
        </authorList>
    </citation>
    <scope>NUCLEOTIDE SEQUENCE [LARGE SCALE GENOMIC DNA]</scope>
    <source>
        <strain evidence="5">DSM 13941 / HLO8</strain>
    </source>
</reference>
<dbReference type="InterPro" id="IPR000644">
    <property type="entry name" value="CBS_dom"/>
</dbReference>